<dbReference type="RefSeq" id="YP_010802606.1">
    <property type="nucleotide sequence ID" value="NC_077028.1"/>
</dbReference>
<dbReference type="EMBL" id="MK955929">
    <property type="protein sequence ID" value="QFU14576.1"/>
    <property type="molecule type" value="Genomic_DNA"/>
</dbReference>
<reference evidence="4" key="1">
    <citation type="journal article" date="2019" name="Vet. Microbiol.">
        <title>Molecular and microscopic characterisation of a novel pathogenic herpesvirus from Indian ringneck parrots (Psittacula krameri).</title>
        <authorList>
            <person name="Sutherland M."/>
            <person name="Sarker S."/>
            <person name="Raidal S.R."/>
        </authorList>
    </citation>
    <scope>NUCLEOTIDE SEQUENCE</scope>
    <source>
        <strain evidence="4">PsHV 5</strain>
    </source>
</reference>
<dbReference type="InterPro" id="IPR013509">
    <property type="entry name" value="RNR_lsu_N"/>
</dbReference>
<dbReference type="PANTHER" id="PTHR11573:SF6">
    <property type="entry name" value="RIBONUCLEOSIDE-DIPHOSPHATE REDUCTASE LARGE SUBUNIT"/>
    <property type="match status" value="1"/>
</dbReference>
<comment type="catalytic activity">
    <reaction evidence="2">
        <text>a 2'-deoxyribonucleoside 5'-diphosphate + [thioredoxin]-disulfide + H2O = a ribonucleoside 5'-diphosphate + [thioredoxin]-dithiol</text>
        <dbReference type="Rhea" id="RHEA:23252"/>
        <dbReference type="Rhea" id="RHEA-COMP:10698"/>
        <dbReference type="Rhea" id="RHEA-COMP:10700"/>
        <dbReference type="ChEBI" id="CHEBI:15377"/>
        <dbReference type="ChEBI" id="CHEBI:29950"/>
        <dbReference type="ChEBI" id="CHEBI:50058"/>
        <dbReference type="ChEBI" id="CHEBI:57930"/>
        <dbReference type="ChEBI" id="CHEBI:73316"/>
        <dbReference type="EC" id="1.17.4.1"/>
    </reaction>
</comment>
<organism evidence="4 5">
    <name type="scientific">Psittacid alphaherpesvirus 5</name>
    <dbReference type="NCBI Taxonomy" id="2972693"/>
    <lineage>
        <taxon>Viruses</taxon>
        <taxon>Duplodnaviria</taxon>
        <taxon>Heunggongvirae</taxon>
        <taxon>Peploviricota</taxon>
        <taxon>Herviviricetes</taxon>
        <taxon>Herpesvirales</taxon>
        <taxon>Orthoherpesviridae</taxon>
        <taxon>Alphaherpesvirinae</taxon>
        <taxon>Iltovirus</taxon>
        <taxon>Iltovirus psittacidalpha5</taxon>
    </lineage>
</organism>
<keyword evidence="5" id="KW-1185">Reference proteome</keyword>
<dbReference type="Pfam" id="PF00317">
    <property type="entry name" value="Ribonuc_red_lgN"/>
    <property type="match status" value="1"/>
</dbReference>
<reference evidence="4" key="2">
    <citation type="submission" date="2019-05" db="EMBL/GenBank/DDBJ databases">
        <authorList>
            <person name="Sutherland M."/>
            <person name="Sarker S."/>
            <person name="Raidal S.R."/>
        </authorList>
    </citation>
    <scope>NUCLEOTIDE SEQUENCE</scope>
    <source>
        <strain evidence="4">PsHV 5</strain>
    </source>
</reference>
<dbReference type="UniPathway" id="UPA00326"/>
<evidence type="ECO:0000313" key="5">
    <source>
        <dbReference type="Proteomes" id="UP001162227"/>
    </source>
</evidence>
<evidence type="ECO:0000313" key="4">
    <source>
        <dbReference type="EMBL" id="QFU14576.1"/>
    </source>
</evidence>
<evidence type="ECO:0000256" key="1">
    <source>
        <dbReference type="ARBA" id="ARBA00010406"/>
    </source>
</evidence>
<dbReference type="NCBIfam" id="TIGR02506">
    <property type="entry name" value="NrdE_NrdA"/>
    <property type="match status" value="1"/>
</dbReference>
<dbReference type="Proteomes" id="UP001162227">
    <property type="component" value="Segment"/>
</dbReference>
<dbReference type="GO" id="GO:0009263">
    <property type="term" value="P:deoxyribonucleotide biosynthetic process"/>
    <property type="evidence" value="ECO:0007669"/>
    <property type="project" value="UniProtKB-KW"/>
</dbReference>
<dbReference type="SUPFAM" id="SSF51998">
    <property type="entry name" value="PFL-like glycyl radical enzymes"/>
    <property type="match status" value="1"/>
</dbReference>
<name>A0A5P9JSA3_9ALPH</name>
<dbReference type="KEGG" id="vg:80541379"/>
<dbReference type="InterPro" id="IPR039718">
    <property type="entry name" value="Rrm1"/>
</dbReference>
<dbReference type="InterPro" id="IPR013346">
    <property type="entry name" value="NrdE_NrdA_C"/>
</dbReference>
<feature type="domain" description="Ribonucleotide reductase large subunit" evidence="3">
    <location>
        <begin position="594"/>
        <end position="616"/>
    </location>
</feature>
<keyword evidence="2" id="KW-0215">Deoxyribonucleotide synthesis</keyword>
<dbReference type="Pfam" id="PF02867">
    <property type="entry name" value="Ribonuc_red_lgC"/>
    <property type="match status" value="1"/>
</dbReference>
<evidence type="ECO:0000259" key="3">
    <source>
        <dbReference type="PROSITE" id="PS00089"/>
    </source>
</evidence>
<dbReference type="Gene3D" id="3.20.70.20">
    <property type="match status" value="1"/>
</dbReference>
<keyword evidence="2" id="KW-0560">Oxidoreductase</keyword>
<sequence length="787" mass="88698">MEDILPDVLCQKERLDDLAAELIDLETRIIQRGYDIIEIGQSSSFDKITRENVIDRVSLIVNKLKASVKYDVNLYRLLSELVHLRIRARGVSFAQWLEEGDLNEDCKAFIVAYSSTVVEMHEWFMTEEYKRFSRIGLQSAQKYEAFYLSKLGNGNIETMSQFYTRLAAEVTRGIMKTPPFMAAMGNGTTPREVCSVYVEFYKVLARQELVPSTPTMLFFGKNTSVCASCFLLAPEIRTTEEALDFLGKEVVPHINSNGGMGISMQRYNMESQASLIHILKAMDSMIQAANNVSDRPTSACIYIEPWHREINKLLTIRGNMAASEETRCDNIFTALWVPDLFFKRYLADPEATWTLFGTHGEHLSDLYGDEFETEYCRLEEAGMGVDTVTVRDLMFRIVRSALITGTPFIMMKDACNRHYFADMRGRALKCSNLCTEIIHRADGEMNGVCNLMCVNLAALTVSGGNALKPAIFDYAKFRRTARLAAIFVNVMIQEGWFPTARTAYGNKQLRSMGIGLQGLHTSCLMQHMMLTDNRGLAFSTRTTELLALEAMNVSCQLCELGMPPFDGFENSYYANGSLHMDSWPNARPKYASEWDALRQRIVKCGLYNCQFVAMMPTVSSSQITEVSEGVSPLFGNLFSKISLSGEEIRPHTFLMDTVEALFPEKEDRLKALRNLDKSAWSIRTVFGELPRDHPLAKFEIAFEMSQAKLMHLCAERAPYVDHSQSLTLYVTEDANGSISASSVVELLLLAYKYGLKTAMYYCKVRKVTNNGIFTGACGNDIVCTVCQ</sequence>
<comment type="similarity">
    <text evidence="1 2">Belongs to the ribonucleoside diphosphate reductase large chain family.</text>
</comment>
<protein>
    <recommendedName>
        <fullName evidence="2">Ribonucleoside-diphosphate reductase</fullName>
        <ecNumber evidence="2">1.17.4.1</ecNumber>
    </recommendedName>
</protein>
<dbReference type="GO" id="GO:0004748">
    <property type="term" value="F:ribonucleoside-diphosphate reductase activity, thioredoxin disulfide as acceptor"/>
    <property type="evidence" value="ECO:0007669"/>
    <property type="project" value="UniProtKB-EC"/>
</dbReference>
<evidence type="ECO:0000256" key="2">
    <source>
        <dbReference type="RuleBase" id="RU003410"/>
    </source>
</evidence>
<dbReference type="GeneID" id="80541379"/>
<comment type="function">
    <text evidence="2">Provides the precursors necessary for DNA synthesis. Catalyzes the biosynthesis of deoxyribonucleotides from the corresponding ribonucleotides.</text>
</comment>
<proteinExistence type="inferred from homology"/>
<accession>A0A5P9JSA3</accession>
<dbReference type="EC" id="1.17.4.1" evidence="2"/>
<dbReference type="PROSITE" id="PS00089">
    <property type="entry name" value="RIBORED_LARGE"/>
    <property type="match status" value="1"/>
</dbReference>
<dbReference type="PANTHER" id="PTHR11573">
    <property type="entry name" value="RIBONUCLEOSIDE-DIPHOSPHATE REDUCTASE LARGE CHAIN"/>
    <property type="match status" value="1"/>
</dbReference>
<dbReference type="GO" id="GO:0005524">
    <property type="term" value="F:ATP binding"/>
    <property type="evidence" value="ECO:0007669"/>
    <property type="project" value="InterPro"/>
</dbReference>
<dbReference type="PRINTS" id="PR01183">
    <property type="entry name" value="RIBORDTASEM1"/>
</dbReference>
<dbReference type="InterPro" id="IPR000788">
    <property type="entry name" value="RNR_lg_C"/>
</dbReference>